<reference evidence="3 4" key="1">
    <citation type="submission" date="2020-07" db="EMBL/GenBank/DDBJ databases">
        <title>Sequencing the genomes of 1000 actinobacteria strains.</title>
        <authorList>
            <person name="Klenk H.-P."/>
        </authorList>
    </citation>
    <scope>NUCLEOTIDE SEQUENCE [LARGE SCALE GENOMIC DNA]</scope>
    <source>
        <strain evidence="3 4">LI1</strain>
    </source>
</reference>
<evidence type="ECO:0000313" key="4">
    <source>
        <dbReference type="Proteomes" id="UP000537260"/>
    </source>
</evidence>
<protein>
    <submittedName>
        <fullName evidence="3">F420-dependent oxidoreductase-like protein</fullName>
    </submittedName>
</protein>
<dbReference type="InterPro" id="IPR036661">
    <property type="entry name" value="Luciferase-like_sf"/>
</dbReference>
<dbReference type="InterPro" id="IPR011251">
    <property type="entry name" value="Luciferase-like_dom"/>
</dbReference>
<keyword evidence="4" id="KW-1185">Reference proteome</keyword>
<name>A0A7Z0EGU9_9MICO</name>
<accession>A0A7Z0EGU9</accession>
<evidence type="ECO:0000313" key="3">
    <source>
        <dbReference type="EMBL" id="NYJ20669.1"/>
    </source>
</evidence>
<keyword evidence="1" id="KW-0560">Oxidoreductase</keyword>
<dbReference type="Pfam" id="PF00296">
    <property type="entry name" value="Bac_luciferase"/>
    <property type="match status" value="1"/>
</dbReference>
<dbReference type="NCBIfam" id="TIGR03559">
    <property type="entry name" value="F420_Rv3520c"/>
    <property type="match status" value="1"/>
</dbReference>
<dbReference type="RefSeq" id="WP_179579291.1">
    <property type="nucleotide sequence ID" value="NZ_JACCFM010000001.1"/>
</dbReference>
<dbReference type="PANTHER" id="PTHR43244">
    <property type="match status" value="1"/>
</dbReference>
<comment type="caution">
    <text evidence="3">The sequence shown here is derived from an EMBL/GenBank/DDBJ whole genome shotgun (WGS) entry which is preliminary data.</text>
</comment>
<organism evidence="3 4">
    <name type="scientific">Glaciibacter psychrotolerans</name>
    <dbReference type="NCBI Taxonomy" id="670054"/>
    <lineage>
        <taxon>Bacteria</taxon>
        <taxon>Bacillati</taxon>
        <taxon>Actinomycetota</taxon>
        <taxon>Actinomycetes</taxon>
        <taxon>Micrococcales</taxon>
        <taxon>Microbacteriaceae</taxon>
        <taxon>Glaciibacter</taxon>
    </lineage>
</organism>
<dbReference type="EMBL" id="JACCFM010000001">
    <property type="protein sequence ID" value="NYJ20669.1"/>
    <property type="molecule type" value="Genomic_DNA"/>
</dbReference>
<dbReference type="Proteomes" id="UP000537260">
    <property type="component" value="Unassembled WGS sequence"/>
</dbReference>
<dbReference type="GO" id="GO:0016705">
    <property type="term" value="F:oxidoreductase activity, acting on paired donors, with incorporation or reduction of molecular oxygen"/>
    <property type="evidence" value="ECO:0007669"/>
    <property type="project" value="InterPro"/>
</dbReference>
<dbReference type="CDD" id="cd01097">
    <property type="entry name" value="Tetrahydromethanopterin_reductase"/>
    <property type="match status" value="1"/>
</dbReference>
<dbReference type="SUPFAM" id="SSF51679">
    <property type="entry name" value="Bacterial luciferase-like"/>
    <property type="match status" value="1"/>
</dbReference>
<proteinExistence type="predicted"/>
<dbReference type="AlphaFoldDB" id="A0A7Z0EGU9"/>
<gene>
    <name evidence="3" type="ORF">HNR05_002460</name>
</gene>
<evidence type="ECO:0000259" key="2">
    <source>
        <dbReference type="Pfam" id="PF00296"/>
    </source>
</evidence>
<dbReference type="PANTHER" id="PTHR43244:SF1">
    <property type="entry name" value="5,10-METHYLENETETRAHYDROMETHANOPTERIN REDUCTASE"/>
    <property type="match status" value="1"/>
</dbReference>
<dbReference type="InterPro" id="IPR019951">
    <property type="entry name" value="F420_OxRdatse_Rv3520c_pred"/>
</dbReference>
<dbReference type="Gene3D" id="3.20.20.30">
    <property type="entry name" value="Luciferase-like domain"/>
    <property type="match status" value="1"/>
</dbReference>
<sequence>MRIGMAINYASGFREAVAEVAELERAGLDLISVPEAYSFDAVSQLGFIAAKTSTITLASGILQIFTRTPTLTAMTAAGLDYVSDGRFLLGIGASGPQVVEGFHGVRYDAPVARTREIVEICRLVWQREKVEYSGRHYTIPLPADQGTGLGKPLKLINQPVRSRIPISIAALGPKSVEQAAEIAEAWQPIFFHPERADRVWGAALAAGQAKRDGAMPPLEIHASPVLCIGEKAEALLPQLKPQLALYIGGMGARGTNFYNDLVRSYGYEAEAELIQDLYLAGRKDEAAAAVPDELVRAISLVGPKSYVAERLAAFAEAGVTSLNVVPLAEDAVGRLAQIAALKELVGDLPAG</sequence>
<evidence type="ECO:0000256" key="1">
    <source>
        <dbReference type="ARBA" id="ARBA00023002"/>
    </source>
</evidence>
<dbReference type="InterPro" id="IPR050564">
    <property type="entry name" value="F420-G6PD/mer"/>
</dbReference>
<feature type="domain" description="Luciferase-like" evidence="2">
    <location>
        <begin position="4"/>
        <end position="320"/>
    </location>
</feature>